<feature type="transmembrane region" description="Helical" evidence="1">
    <location>
        <begin position="126"/>
        <end position="146"/>
    </location>
</feature>
<dbReference type="RefSeq" id="WP_371635901.1">
    <property type="nucleotide sequence ID" value="NZ_CP108062.1"/>
</dbReference>
<name>A0ABZ1L995_9ACTN</name>
<accession>A0ABZ1L995</accession>
<feature type="transmembrane region" description="Helical" evidence="1">
    <location>
        <begin position="193"/>
        <end position="211"/>
    </location>
</feature>
<reference evidence="2 3" key="1">
    <citation type="submission" date="2022-10" db="EMBL/GenBank/DDBJ databases">
        <title>The complete genomes of actinobacterial strains from the NBC collection.</title>
        <authorList>
            <person name="Joergensen T.S."/>
            <person name="Alvarez Arevalo M."/>
            <person name="Sterndorff E.B."/>
            <person name="Faurdal D."/>
            <person name="Vuksanovic O."/>
            <person name="Mourched A.-S."/>
            <person name="Charusanti P."/>
            <person name="Shaw S."/>
            <person name="Blin K."/>
            <person name="Weber T."/>
        </authorList>
    </citation>
    <scope>NUCLEOTIDE SEQUENCE [LARGE SCALE GENOMIC DNA]</scope>
    <source>
        <strain evidence="2 3">NBC_00123</strain>
    </source>
</reference>
<feature type="transmembrane region" description="Helical" evidence="1">
    <location>
        <begin position="253"/>
        <end position="271"/>
    </location>
</feature>
<evidence type="ECO:0000313" key="3">
    <source>
        <dbReference type="Proteomes" id="UP001622594"/>
    </source>
</evidence>
<feature type="transmembrane region" description="Helical" evidence="1">
    <location>
        <begin position="33"/>
        <end position="52"/>
    </location>
</feature>
<dbReference type="EMBL" id="CP108188">
    <property type="protein sequence ID" value="WTR71056.1"/>
    <property type="molecule type" value="Genomic_DNA"/>
</dbReference>
<keyword evidence="3" id="KW-1185">Reference proteome</keyword>
<gene>
    <name evidence="2" type="ORF">OG814_18075</name>
</gene>
<keyword evidence="1" id="KW-1133">Transmembrane helix</keyword>
<keyword evidence="1" id="KW-0472">Membrane</keyword>
<feature type="transmembrane region" description="Helical" evidence="1">
    <location>
        <begin position="166"/>
        <end position="186"/>
    </location>
</feature>
<evidence type="ECO:0000256" key="1">
    <source>
        <dbReference type="SAM" id="Phobius"/>
    </source>
</evidence>
<dbReference type="Proteomes" id="UP001622594">
    <property type="component" value="Chromosome"/>
</dbReference>
<sequence>MNAAHPPRAVDARFRDLLAGEWMKLWSLRSTPWAFGVGAFAVLCVNLNATLADYRNYPDYPEGIRELFVPVWAMRDAFTLGGAMVFMLATGAVGALVIVGEYSTGQIRTTFAAVPDRRAVTAAKTLVLTGVMLGYGALVAGVSFAATQAVLSGRDVGMSIGHPGAASAVVASALLAPVCALVGFGLGALLRHTATTIVTLTGVLLLLPALVDGRSRWSATVLHALPQGAWRRLTEVGESPVPVEFPWTAGGAWTVYAVWSLAAVAVALVAVHRRGV</sequence>
<protein>
    <submittedName>
        <fullName evidence="2">ABC transporter permease</fullName>
    </submittedName>
</protein>
<organism evidence="2 3">
    <name type="scientific">Streptomyces zaomyceticus</name>
    <dbReference type="NCBI Taxonomy" id="68286"/>
    <lineage>
        <taxon>Bacteria</taxon>
        <taxon>Bacillati</taxon>
        <taxon>Actinomycetota</taxon>
        <taxon>Actinomycetes</taxon>
        <taxon>Kitasatosporales</taxon>
        <taxon>Streptomycetaceae</taxon>
        <taxon>Streptomyces</taxon>
    </lineage>
</organism>
<proteinExistence type="predicted"/>
<keyword evidence="1" id="KW-0812">Transmembrane</keyword>
<evidence type="ECO:0000313" key="2">
    <source>
        <dbReference type="EMBL" id="WTR71056.1"/>
    </source>
</evidence>
<feature type="transmembrane region" description="Helical" evidence="1">
    <location>
        <begin position="77"/>
        <end position="99"/>
    </location>
</feature>